<keyword evidence="1" id="KW-1133">Transmembrane helix</keyword>
<keyword evidence="1" id="KW-0812">Transmembrane</keyword>
<proteinExistence type="predicted"/>
<evidence type="ECO:0000256" key="1">
    <source>
        <dbReference type="SAM" id="Phobius"/>
    </source>
</evidence>
<evidence type="ECO:0000313" key="2">
    <source>
        <dbReference type="EMBL" id="ABV33122.1"/>
    </source>
</evidence>
<organism evidence="2 3">
    <name type="scientific">Pseudothermotoga lettingae (strain ATCC BAA-301 / DSM 14385 / NBRC 107922 / TMO)</name>
    <name type="common">Thermotoga lettingae</name>
    <dbReference type="NCBI Taxonomy" id="416591"/>
    <lineage>
        <taxon>Bacteria</taxon>
        <taxon>Thermotogati</taxon>
        <taxon>Thermotogota</taxon>
        <taxon>Thermotogae</taxon>
        <taxon>Thermotogales</taxon>
        <taxon>Thermotogaceae</taxon>
        <taxon>Pseudothermotoga</taxon>
    </lineage>
</organism>
<dbReference type="KEGG" id="tle:Tlet_0556"/>
<dbReference type="AlphaFoldDB" id="A8F4N8"/>
<evidence type="ECO:0008006" key="4">
    <source>
        <dbReference type="Google" id="ProtNLM"/>
    </source>
</evidence>
<keyword evidence="3" id="KW-1185">Reference proteome</keyword>
<evidence type="ECO:0000313" key="3">
    <source>
        <dbReference type="Proteomes" id="UP000002016"/>
    </source>
</evidence>
<dbReference type="EMBL" id="CP000812">
    <property type="protein sequence ID" value="ABV33122.1"/>
    <property type="molecule type" value="Genomic_DNA"/>
</dbReference>
<reference evidence="2 3" key="1">
    <citation type="submission" date="2007-08" db="EMBL/GenBank/DDBJ databases">
        <title>Complete sequence of Thermotoga lettingae TMO.</title>
        <authorList>
            <consortium name="US DOE Joint Genome Institute"/>
            <person name="Copeland A."/>
            <person name="Lucas S."/>
            <person name="Lapidus A."/>
            <person name="Barry K."/>
            <person name="Glavina del Rio T."/>
            <person name="Dalin E."/>
            <person name="Tice H."/>
            <person name="Pitluck S."/>
            <person name="Foster B."/>
            <person name="Bruce D."/>
            <person name="Schmutz J."/>
            <person name="Larimer F."/>
            <person name="Land M."/>
            <person name="Hauser L."/>
            <person name="Kyrpides N."/>
            <person name="Mikhailova N."/>
            <person name="Nelson K."/>
            <person name="Gogarten J.P."/>
            <person name="Noll K."/>
            <person name="Richardson P."/>
        </authorList>
    </citation>
    <scope>NUCLEOTIDE SEQUENCE [LARGE SCALE GENOMIC DNA]</scope>
    <source>
        <strain evidence="3">ATCC BAA-301 / DSM 14385 / NBRC 107922 / TMO</strain>
    </source>
</reference>
<accession>A8F4N8</accession>
<dbReference type="SUPFAM" id="SSF56317">
    <property type="entry name" value="Carbon-nitrogen hydrolase"/>
    <property type="match status" value="1"/>
</dbReference>
<reference evidence="2 3" key="2">
    <citation type="journal article" date="2009" name="Proc. Natl. Acad. Sci. U.S.A.">
        <title>On the chimeric nature, thermophilic origin, and phylogenetic placement of the Thermotogales.</title>
        <authorList>
            <person name="Zhaxybayeva O."/>
            <person name="Swithers K.S."/>
            <person name="Lapierre P."/>
            <person name="Fournier G.P."/>
            <person name="Bickhart D.M."/>
            <person name="DeBoy R.T."/>
            <person name="Nelson K.E."/>
            <person name="Nesbo C.L."/>
            <person name="Doolittle W.F."/>
            <person name="Gogarten J.P."/>
            <person name="Noll K.M."/>
        </authorList>
    </citation>
    <scope>NUCLEOTIDE SEQUENCE [LARGE SCALE GENOMIC DNA]</scope>
    <source>
        <strain evidence="3">ATCC BAA-301 / DSM 14385 / NBRC 107922 / TMO</strain>
    </source>
</reference>
<sequence>MNLVRFFLRFLLNDTKLRYYSKFLEEPLQKMTSGNVVRVAVIQMNYSPVSGIGNFVELINQYLEKMRNFSPQIIVFPNLLDTIIFGTFPAFFYLKGRRTVKLIKSCSSITSYACEKIMAELSNKWQCTVVFGTTVGQFVYHCGVKQKNVFSTSNYKIAVLPKRDIVNSEKLERYIKDGVRIIATTGCGVVDFNEWDDRFSMWVHSQMVGFYGLWSLMSGIVFGKEIKGRACVTAPVPITRSQDGYIVKSDTLQGDVVLLAELDMQKIDFFLLSRAVSIY</sequence>
<dbReference type="InterPro" id="IPR036526">
    <property type="entry name" value="C-N_Hydrolase_sf"/>
</dbReference>
<name>A8F4N8_PSELT</name>
<dbReference type="Proteomes" id="UP000002016">
    <property type="component" value="Chromosome"/>
</dbReference>
<protein>
    <recommendedName>
        <fullName evidence="4">CN hydrolase domain-containing protein</fullName>
    </recommendedName>
</protein>
<keyword evidence="1" id="KW-0472">Membrane</keyword>
<gene>
    <name evidence="2" type="ordered locus">Tlet_0556</name>
</gene>
<feature type="transmembrane region" description="Helical" evidence="1">
    <location>
        <begin position="73"/>
        <end position="94"/>
    </location>
</feature>
<dbReference type="HOGENOM" id="CLU_1007857_0_0_0"/>